<reference evidence="6" key="1">
    <citation type="submission" date="2023-08" db="EMBL/GenBank/DDBJ databases">
        <title>Complete genome sequence of Sinorhizobium chiapanecum ITTG S70 isolated from Acaciella angustissima nodules in Chiapas-Mexico.</title>
        <authorList>
            <person name="Rincon-Rosales R."/>
            <person name="Rogel M.A."/>
            <person name="Rincon-Medina C.I."/>
            <person name="Guerrero G."/>
            <person name="Manzano-Gomez L.A."/>
            <person name="Lopez-Lopez A."/>
            <person name="Rincon Molina F.A."/>
            <person name="Martinez-Romero E."/>
        </authorList>
    </citation>
    <scope>NUCLEOTIDE SEQUENCE</scope>
    <source>
        <strain evidence="6">ITTG S70</strain>
    </source>
</reference>
<feature type="transmembrane region" description="Helical" evidence="2">
    <location>
        <begin position="414"/>
        <end position="436"/>
    </location>
</feature>
<keyword evidence="2" id="KW-0472">Membrane</keyword>
<evidence type="ECO:0000259" key="4">
    <source>
        <dbReference type="Pfam" id="PF09972"/>
    </source>
</evidence>
<feature type="transmembrane region" description="Helical" evidence="2">
    <location>
        <begin position="231"/>
        <end position="253"/>
    </location>
</feature>
<proteinExistence type="predicted"/>
<feature type="domain" description="Predicted membrane protein YciQ-like C-terminal" evidence="5">
    <location>
        <begin position="452"/>
        <end position="565"/>
    </location>
</feature>
<feature type="domain" description="DUF2207" evidence="4">
    <location>
        <begin position="27"/>
        <end position="213"/>
    </location>
</feature>
<dbReference type="EMBL" id="CP133148">
    <property type="protein sequence ID" value="WVT04389.1"/>
    <property type="molecule type" value="Genomic_DNA"/>
</dbReference>
<dbReference type="InterPro" id="IPR018702">
    <property type="entry name" value="DUF2207"/>
</dbReference>
<keyword evidence="2" id="KW-1133">Transmembrane helix</keyword>
<evidence type="ECO:0000259" key="5">
    <source>
        <dbReference type="Pfam" id="PF20990"/>
    </source>
</evidence>
<feature type="signal peptide" evidence="3">
    <location>
        <begin position="1"/>
        <end position="23"/>
    </location>
</feature>
<evidence type="ECO:0000313" key="6">
    <source>
        <dbReference type="EMBL" id="WVT04389.1"/>
    </source>
</evidence>
<feature type="compositionally biased region" description="Gly residues" evidence="1">
    <location>
        <begin position="629"/>
        <end position="647"/>
    </location>
</feature>
<dbReference type="InterPro" id="IPR048389">
    <property type="entry name" value="YciQ-like_C"/>
</dbReference>
<dbReference type="RefSeq" id="WP_331373562.1">
    <property type="nucleotide sequence ID" value="NZ_CP133148.1"/>
</dbReference>
<feature type="transmembrane region" description="Helical" evidence="2">
    <location>
        <begin position="388"/>
        <end position="408"/>
    </location>
</feature>
<evidence type="ECO:0000256" key="2">
    <source>
        <dbReference type="SAM" id="Phobius"/>
    </source>
</evidence>
<evidence type="ECO:0000256" key="1">
    <source>
        <dbReference type="SAM" id="MobiDB-lite"/>
    </source>
</evidence>
<feature type="transmembrane region" description="Helical" evidence="2">
    <location>
        <begin position="448"/>
        <end position="477"/>
    </location>
</feature>
<feature type="region of interest" description="Disordered" evidence="1">
    <location>
        <begin position="609"/>
        <end position="647"/>
    </location>
</feature>
<feature type="domain" description="Predicted membrane protein YciQ-like C-terminal" evidence="5">
    <location>
        <begin position="274"/>
        <end position="447"/>
    </location>
</feature>
<gene>
    <name evidence="6" type="ORF">RB548_02945</name>
</gene>
<dbReference type="Pfam" id="PF09972">
    <property type="entry name" value="DUF2207"/>
    <property type="match status" value="1"/>
</dbReference>
<name>A0ABZ2BG13_9HYPH</name>
<keyword evidence="3" id="KW-0732">Signal</keyword>
<feature type="chain" id="PRO_5045152439" evidence="3">
    <location>
        <begin position="24"/>
        <end position="647"/>
    </location>
</feature>
<protein>
    <submittedName>
        <fullName evidence="6">DUF2207 domain-containing protein</fullName>
    </submittedName>
</protein>
<keyword evidence="7" id="KW-1185">Reference proteome</keyword>
<feature type="transmembrane region" description="Helical" evidence="2">
    <location>
        <begin position="483"/>
        <end position="504"/>
    </location>
</feature>
<dbReference type="Proteomes" id="UP001432360">
    <property type="component" value="Chromosome"/>
</dbReference>
<evidence type="ECO:0000256" key="3">
    <source>
        <dbReference type="SAM" id="SignalP"/>
    </source>
</evidence>
<keyword evidence="2" id="KW-0812">Transmembrane</keyword>
<accession>A0ABZ2BG13</accession>
<organism evidence="6 7">
    <name type="scientific">Sinorhizobium chiapasense</name>
    <dbReference type="NCBI Taxonomy" id="501572"/>
    <lineage>
        <taxon>Bacteria</taxon>
        <taxon>Pseudomonadati</taxon>
        <taxon>Pseudomonadota</taxon>
        <taxon>Alphaproteobacteria</taxon>
        <taxon>Hyphomicrobiales</taxon>
        <taxon>Rhizobiaceae</taxon>
        <taxon>Sinorhizobium/Ensifer group</taxon>
        <taxon>Sinorhizobium</taxon>
    </lineage>
</organism>
<dbReference type="Pfam" id="PF20990">
    <property type="entry name" value="DUF2207_C"/>
    <property type="match status" value="2"/>
</dbReference>
<evidence type="ECO:0000313" key="7">
    <source>
        <dbReference type="Proteomes" id="UP001432360"/>
    </source>
</evidence>
<sequence>MKRLSAALALVLLVLVWPPTAAAQEIISSFHSVIEVAKDGTLTVTETITANVEGNQIRRGIYRDFPLTFIDANGRRSKVDFNLVSVERDGEEESYRTESINGGIRIYTGKADVFLPRGEHTFQITYETSRQIRFFDDHDELYWNVTGTEWTFPIEEATATVTLPEGVKSEALDVFTGSYGATGKDARAVEEGDEIFFATTRRLHPQEGLTIAIKLPKGSIDRPSASQENIWWLRDHLALVIAGAGLVLVTLYYGRAWVRVGRDPARGVMVPRWDAPDGISPALVNYIDNKGFSGEGWTALSAAALNLAVKGHVVLEDLKKAIVITATGKGGTEKLPIGEATLMKAIGTAGGKLTIDRANGKKVEAAGSAFRSSMEREHRDKYYSANTAYIVGGVLLSLLALAALFIFGDLSEESIPLVIVPVFIAFFVSIFAVSFGKSLRRGSSLARRIMSIVVVAFFAFVFLTIFSGVLAAIVFAATGADDLPLLFAVGGIVLVNVLFFFLMGAPTPLGTRMMDGIDGLRQYMTLAEQDRMNLQGAPEMSPRHFETLLPYAVALGVEKPWTETFDRWLLAAAAGAAAAAAGYQPSWYHGETFGPGSFGDRIGGFAGSMADTMTSSLPPPPKSSSSGFSSGGGFSGGGGGGGGGGGW</sequence>